<sequence length="153" mass="18186">MKNRIRIVCLIFTLFALYNCKDKEEEKAIESPKIVEDFFNQYEVYSSEKAVDFVFNSNKWIKGIDKNQKDSISENLSETVKLLGKYHKYEIIKVSNIGDSYKVVSCLAKYERQPIRFNFVLYKPDHEWQIQNFTYDFNIEDELLNATDLSFGY</sequence>
<organism evidence="1 2">
    <name type="scientific">Flavobacterium arsenatis</name>
    <dbReference type="NCBI Taxonomy" id="1484332"/>
    <lineage>
        <taxon>Bacteria</taxon>
        <taxon>Pseudomonadati</taxon>
        <taxon>Bacteroidota</taxon>
        <taxon>Flavobacteriia</taxon>
        <taxon>Flavobacteriales</taxon>
        <taxon>Flavobacteriaceae</taxon>
        <taxon>Flavobacterium</taxon>
    </lineage>
</organism>
<keyword evidence="2" id="KW-1185">Reference proteome</keyword>
<evidence type="ECO:0000313" key="2">
    <source>
        <dbReference type="Proteomes" id="UP001255185"/>
    </source>
</evidence>
<gene>
    <name evidence="1" type="ORF">J2X31_003183</name>
</gene>
<comment type="caution">
    <text evidence="1">The sequence shown here is derived from an EMBL/GenBank/DDBJ whole genome shotgun (WGS) entry which is preliminary data.</text>
</comment>
<dbReference type="Proteomes" id="UP001255185">
    <property type="component" value="Unassembled WGS sequence"/>
</dbReference>
<name>A0ABU1TTJ2_9FLAO</name>
<protein>
    <recommendedName>
        <fullName evidence="3">DUF4878 domain-containing protein</fullName>
    </recommendedName>
</protein>
<proteinExistence type="predicted"/>
<dbReference type="RefSeq" id="WP_310027920.1">
    <property type="nucleotide sequence ID" value="NZ_JAVDVI010000016.1"/>
</dbReference>
<accession>A0ABU1TTJ2</accession>
<reference evidence="1 2" key="1">
    <citation type="submission" date="2023-07" db="EMBL/GenBank/DDBJ databases">
        <title>Sorghum-associated microbial communities from plants grown in Nebraska, USA.</title>
        <authorList>
            <person name="Schachtman D."/>
        </authorList>
    </citation>
    <scope>NUCLEOTIDE SEQUENCE [LARGE SCALE GENOMIC DNA]</scope>
    <source>
        <strain evidence="1 2">3773</strain>
    </source>
</reference>
<evidence type="ECO:0008006" key="3">
    <source>
        <dbReference type="Google" id="ProtNLM"/>
    </source>
</evidence>
<evidence type="ECO:0000313" key="1">
    <source>
        <dbReference type="EMBL" id="MDR6969156.1"/>
    </source>
</evidence>
<dbReference type="EMBL" id="JAVDVI010000016">
    <property type="protein sequence ID" value="MDR6969156.1"/>
    <property type="molecule type" value="Genomic_DNA"/>
</dbReference>